<sequence length="1084" mass="118360">MRIVIMRRLVMVSLALLIACGSLWVPVDMKKAHASDEFDALREKYVKMLTSPTTYSLTDVDNATRITQITTAAQENWDTMLTDPSRSKLWNQYPISAANYPSSTMYSYRMLVEMALAYRTYGSSLMGNTGLKAAIIDGLDWMHGRIYYEGAPRGGSNWWYWEIGNALALNDLVALMYDDLTQTQIDESVAAVNSFQNDIDMTGANRMWEVQVCAIAAILGKNNVPAGITLADARDGLSAFLPYVTSGDGFYADGSFVQHDYLAYTGGYGTSLISSLSQILYLLDGSTWEVTDPNVANVFQWVYDSFEPFVYKGNLMDTVRGREISRYKEEDNLSSGGVVTALIQLSYVASPTDAAAYRSMVKAWLQADPNKSYYNGISMWLLTEAKSILSNTGISPRSEQLGYKQFAGMDRVVQVRPGYAVNVGMSSDRIMNYESINSENNNIWHVGDGMVTLYNNDVSQFNDNFWPTVNNHRLPGTTVLNGVTQKSGRSKSSWAGGADMLGLYGVTGMQYQALGEIGSSIDKTLTTKKSWFMFDDEIVALGSDINSTDGVTTETIVENRKINSTGNNALTVNGTAKSTSLGWSETMSGTNYIHLAGNVSGSDLGYYFPGGATIKGLREARTGKWKDINSNKGSYTETLYTRNYMTLWFDHGVNPTNGTYSYVMLPNKTSTQVASYAASPNITILENSSDAQAVKETGLKVTGYNFWKDARKTVGEVTSDSKSSVMTRETSSDYEVSVSDPTQDNVGNIYIEVAKSAKNLISKDPAVTILQYTPTIKFKVNVKDSGGKSYKVKFGLTGTQTANPSPIPLPIPYEAETLPVNVMTDSIVVYNDTNASGGKKLGFNHSAAADYTEFSLDVTQAGTYNVIGRVMKASNNSIIQLSINGVNIGTPIDTFWSTTEKYKDFQFGSYNFSYPGSYLFRITTTGKNASASGYRLQLDYFTLTAAPTTVIVDNAGAGVSKGGIWDSNSSATDKYLTNYNFVTSTNTDGGTKTFTFTPTLTGSGMYNVYIWWPAHFNRATNIPVDIVHASGTASTYINQTSLGGQWNLVGSYSFAAGTTGYVKIGTDSVNGVVVADAVKFEPVP</sequence>
<dbReference type="OrthoDB" id="2500405at2"/>
<dbReference type="InterPro" id="IPR008979">
    <property type="entry name" value="Galactose-bd-like_sf"/>
</dbReference>
<feature type="active site" evidence="4">
    <location>
        <position position="322"/>
    </location>
</feature>
<dbReference type="GO" id="GO:0005975">
    <property type="term" value="P:carbohydrate metabolic process"/>
    <property type="evidence" value="ECO:0007669"/>
    <property type="project" value="InterPro"/>
</dbReference>
<dbReference type="Pfam" id="PF25275">
    <property type="entry name" value="Golvesin_C"/>
    <property type="match status" value="1"/>
</dbReference>
<dbReference type="PANTHER" id="PTHR38481">
    <property type="entry name" value="HYALURONATE LYASE"/>
    <property type="match status" value="1"/>
</dbReference>
<dbReference type="CDD" id="cd02795">
    <property type="entry name" value="CBM6-CBM35-CBM36_like"/>
    <property type="match status" value="1"/>
</dbReference>
<dbReference type="PROSITE" id="PS51257">
    <property type="entry name" value="PROKAR_LIPOPROTEIN"/>
    <property type="match status" value="1"/>
</dbReference>
<dbReference type="InterPro" id="IPR014718">
    <property type="entry name" value="GH-type_carb-bd"/>
</dbReference>
<dbReference type="InterPro" id="IPR005084">
    <property type="entry name" value="CBM6"/>
</dbReference>
<protein>
    <recommendedName>
        <fullName evidence="5">CBM6 domain-containing protein</fullName>
    </recommendedName>
</protein>
<dbReference type="Pfam" id="PF08124">
    <property type="entry name" value="Lyase_8_N"/>
    <property type="match status" value="1"/>
</dbReference>
<evidence type="ECO:0000259" key="5">
    <source>
        <dbReference type="PROSITE" id="PS51175"/>
    </source>
</evidence>
<dbReference type="InterPro" id="IPR038970">
    <property type="entry name" value="Lyase_8"/>
</dbReference>
<dbReference type="SUPFAM" id="SSF74650">
    <property type="entry name" value="Galactose mutarotase-like"/>
    <property type="match status" value="1"/>
</dbReference>
<dbReference type="InterPro" id="IPR011013">
    <property type="entry name" value="Gal_mutarotase_sf_dom"/>
</dbReference>
<keyword evidence="2" id="KW-0732">Signal</keyword>
<dbReference type="GO" id="GO:0005576">
    <property type="term" value="C:extracellular region"/>
    <property type="evidence" value="ECO:0007669"/>
    <property type="project" value="InterPro"/>
</dbReference>
<dbReference type="Gene3D" id="2.70.98.10">
    <property type="match status" value="1"/>
</dbReference>
<dbReference type="InterPro" id="IPR003159">
    <property type="entry name" value="Lyase_8_central_dom"/>
</dbReference>
<dbReference type="InterPro" id="IPR004103">
    <property type="entry name" value="Lyase_8_C"/>
</dbReference>
<keyword evidence="7" id="KW-1185">Reference proteome</keyword>
<dbReference type="InterPro" id="IPR011071">
    <property type="entry name" value="Lyase_8-like_C"/>
</dbReference>
<dbReference type="EMBL" id="LYPB01000050">
    <property type="protein sequence ID" value="OAS20449.1"/>
    <property type="molecule type" value="Genomic_DNA"/>
</dbReference>
<gene>
    <name evidence="6" type="ORF">A8708_17880</name>
</gene>
<proteinExistence type="inferred from homology"/>
<dbReference type="SUPFAM" id="SSF49785">
    <property type="entry name" value="Galactose-binding domain-like"/>
    <property type="match status" value="1"/>
</dbReference>
<dbReference type="InterPro" id="IPR033803">
    <property type="entry name" value="CBD-like_Golvesin-Xly"/>
</dbReference>
<dbReference type="Proteomes" id="UP000078454">
    <property type="component" value="Unassembled WGS sequence"/>
</dbReference>
<dbReference type="PANTHER" id="PTHR38481:SF1">
    <property type="entry name" value="HYALURONATE LYASE"/>
    <property type="match status" value="1"/>
</dbReference>
<evidence type="ECO:0000256" key="2">
    <source>
        <dbReference type="ARBA" id="ARBA00022729"/>
    </source>
</evidence>
<evidence type="ECO:0000313" key="6">
    <source>
        <dbReference type="EMBL" id="OAS20449.1"/>
    </source>
</evidence>
<evidence type="ECO:0000256" key="3">
    <source>
        <dbReference type="ARBA" id="ARBA00023239"/>
    </source>
</evidence>
<dbReference type="GO" id="GO:0030246">
    <property type="term" value="F:carbohydrate binding"/>
    <property type="evidence" value="ECO:0007669"/>
    <property type="project" value="InterPro"/>
</dbReference>
<name>A0A198AG00_9BACL</name>
<dbReference type="InterPro" id="IPR008929">
    <property type="entry name" value="Chondroitin_lyas"/>
</dbReference>
<dbReference type="Gene3D" id="2.60.220.10">
    <property type="entry name" value="Polysaccharide lyase family 8-like, C-terminal"/>
    <property type="match status" value="1"/>
</dbReference>
<comment type="caution">
    <text evidence="6">The sequence shown here is derived from an EMBL/GenBank/DDBJ whole genome shotgun (WGS) entry which is preliminary data.</text>
</comment>
<dbReference type="AlphaFoldDB" id="A0A198AG00"/>
<feature type="domain" description="CBM6" evidence="5">
    <location>
        <begin position="811"/>
        <end position="944"/>
    </location>
</feature>
<keyword evidence="3" id="KW-0456">Lyase</keyword>
<feature type="active site" evidence="4">
    <location>
        <position position="259"/>
    </location>
</feature>
<dbReference type="RefSeq" id="WP_068663078.1">
    <property type="nucleotide sequence ID" value="NZ_LYPB01000050.1"/>
</dbReference>
<dbReference type="SUPFAM" id="SSF49863">
    <property type="entry name" value="Hyaluronate lyase-like, C-terminal domain"/>
    <property type="match status" value="1"/>
</dbReference>
<dbReference type="Gene3D" id="1.50.10.100">
    <property type="entry name" value="Chondroitin AC/alginate lyase"/>
    <property type="match status" value="1"/>
</dbReference>
<accession>A0A198AG00</accession>
<evidence type="ECO:0000256" key="1">
    <source>
        <dbReference type="ARBA" id="ARBA00006699"/>
    </source>
</evidence>
<evidence type="ECO:0000313" key="7">
    <source>
        <dbReference type="Proteomes" id="UP000078454"/>
    </source>
</evidence>
<dbReference type="STRING" id="1850517.A8708_17880"/>
<reference evidence="6 7" key="1">
    <citation type="submission" date="2016-05" db="EMBL/GenBank/DDBJ databases">
        <title>Paenibacillus sp. 1ZS3-15 nov., isolated from the rhizosphere soil.</title>
        <authorList>
            <person name="Zhang X.X."/>
            <person name="Zhang J."/>
        </authorList>
    </citation>
    <scope>NUCLEOTIDE SEQUENCE [LARGE SCALE GENOMIC DNA]</scope>
    <source>
        <strain evidence="6 7">1ZS3-15</strain>
    </source>
</reference>
<dbReference type="PROSITE" id="PS51175">
    <property type="entry name" value="CBM6"/>
    <property type="match status" value="1"/>
</dbReference>
<dbReference type="InterPro" id="IPR012970">
    <property type="entry name" value="Lyase_8_alpha_N"/>
</dbReference>
<evidence type="ECO:0000256" key="4">
    <source>
        <dbReference type="PIRSR" id="PIRSR638970-1"/>
    </source>
</evidence>
<comment type="similarity">
    <text evidence="1">Belongs to the polysaccharide lyase 8 family.</text>
</comment>
<dbReference type="GO" id="GO:0016837">
    <property type="term" value="F:carbon-oxygen lyase activity, acting on polysaccharides"/>
    <property type="evidence" value="ECO:0007669"/>
    <property type="project" value="UniProtKB-ARBA"/>
</dbReference>
<feature type="active site" evidence="4">
    <location>
        <position position="268"/>
    </location>
</feature>
<dbReference type="Pfam" id="PF02884">
    <property type="entry name" value="Lyase_8_C"/>
    <property type="match status" value="1"/>
</dbReference>
<dbReference type="CDD" id="cd01083">
    <property type="entry name" value="GAG_Lyase"/>
    <property type="match status" value="1"/>
</dbReference>
<dbReference type="Pfam" id="PF02278">
    <property type="entry name" value="Lyase_8"/>
    <property type="match status" value="1"/>
</dbReference>
<organism evidence="6 7">
    <name type="scientific">Paenibacillus oryzisoli</name>
    <dbReference type="NCBI Taxonomy" id="1850517"/>
    <lineage>
        <taxon>Bacteria</taxon>
        <taxon>Bacillati</taxon>
        <taxon>Bacillota</taxon>
        <taxon>Bacilli</taxon>
        <taxon>Bacillales</taxon>
        <taxon>Paenibacillaceae</taxon>
        <taxon>Paenibacillus</taxon>
    </lineage>
</organism>
<dbReference type="Gene3D" id="2.60.120.260">
    <property type="entry name" value="Galactose-binding domain-like"/>
    <property type="match status" value="1"/>
</dbReference>
<dbReference type="SUPFAM" id="SSF48230">
    <property type="entry name" value="Chondroitin AC/alginate lyase"/>
    <property type="match status" value="1"/>
</dbReference>